<protein>
    <submittedName>
        <fullName evidence="1">Uncharacterized protein</fullName>
    </submittedName>
</protein>
<evidence type="ECO:0000313" key="2">
    <source>
        <dbReference type="Proteomes" id="UP000230392"/>
    </source>
</evidence>
<dbReference type="EMBL" id="PCRF01000266">
    <property type="protein sequence ID" value="PIP15601.1"/>
    <property type="molecule type" value="Genomic_DNA"/>
</dbReference>
<gene>
    <name evidence="1" type="ORF">COX46_05455</name>
</gene>
<comment type="caution">
    <text evidence="1">The sequence shown here is derived from an EMBL/GenBank/DDBJ whole genome shotgun (WGS) entry which is preliminary data.</text>
</comment>
<proteinExistence type="predicted"/>
<feature type="non-terminal residue" evidence="1">
    <location>
        <position position="74"/>
    </location>
</feature>
<dbReference type="AlphaFoldDB" id="A0A2G9YAN5"/>
<reference evidence="1 2" key="1">
    <citation type="submission" date="2017-09" db="EMBL/GenBank/DDBJ databases">
        <title>Depth-based differentiation of microbial function through sediment-hosted aquifers and enrichment of novel symbionts in the deep terrestrial subsurface.</title>
        <authorList>
            <person name="Probst A.J."/>
            <person name="Ladd B."/>
            <person name="Jarett J.K."/>
            <person name="Geller-Mcgrath D.E."/>
            <person name="Sieber C.M."/>
            <person name="Emerson J.B."/>
            <person name="Anantharaman K."/>
            <person name="Thomas B.C."/>
            <person name="Malmstrom R."/>
            <person name="Stieglmeier M."/>
            <person name="Klingl A."/>
            <person name="Woyke T."/>
            <person name="Ryan C.M."/>
            <person name="Banfield J.F."/>
        </authorList>
    </citation>
    <scope>NUCLEOTIDE SEQUENCE [LARGE SCALE GENOMIC DNA]</scope>
    <source>
        <strain evidence="1">CG23_combo_of_CG06-09_8_20_14_all_48_7</strain>
    </source>
</reference>
<feature type="non-terminal residue" evidence="1">
    <location>
        <position position="1"/>
    </location>
</feature>
<sequence length="74" mass="8328">FDADGNIIEATNYGPDIPGKATRQKNDPRMRGVWDWFPGPASPNKQNLLFLPETGLEVHHLNWGGHFVIKNSPF</sequence>
<accession>A0A2G9YAN5</accession>
<name>A0A2G9YAN5_9BACT</name>
<dbReference type="Proteomes" id="UP000230392">
    <property type="component" value="Unassembled WGS sequence"/>
</dbReference>
<organism evidence="1 2">
    <name type="scientific">bacterium (Candidatus Ratteibacteria) CG23_combo_of_CG06-09_8_20_14_all_48_7</name>
    <dbReference type="NCBI Taxonomy" id="2014292"/>
    <lineage>
        <taxon>Bacteria</taxon>
        <taxon>Candidatus Ratteibacteria</taxon>
    </lineage>
</organism>
<evidence type="ECO:0000313" key="1">
    <source>
        <dbReference type="EMBL" id="PIP15601.1"/>
    </source>
</evidence>